<reference evidence="1" key="1">
    <citation type="submission" date="2017-02" db="EMBL/GenBank/DDBJ databases">
        <title>Genome of Microbulbifer agarilyticus GP101.</title>
        <authorList>
            <person name="Jung J."/>
            <person name="Bae S.S."/>
            <person name="Baek K."/>
        </authorList>
    </citation>
    <scope>NUCLEOTIDE SEQUENCE [LARGE SCALE GENOMIC DNA]</scope>
    <source>
        <strain evidence="1">GP101</strain>
    </source>
</reference>
<dbReference type="Proteomes" id="UP000188219">
    <property type="component" value="Chromosome"/>
</dbReference>
<dbReference type="AlphaFoldDB" id="A0A1Q2M4A2"/>
<sequence>MMKGIRGRWLKTQSRSVRVAVDVAAVLCTMAVLLGAVTAEAAMVASVNTPLFETVEPGIGQP</sequence>
<evidence type="ECO:0000313" key="2">
    <source>
        <dbReference type="Proteomes" id="UP000188219"/>
    </source>
</evidence>
<name>A0A1Q2M4A2_9GAMM</name>
<dbReference type="EMBL" id="CP019650">
    <property type="protein sequence ID" value="AQQ67077.1"/>
    <property type="molecule type" value="Genomic_DNA"/>
</dbReference>
<proteinExistence type="predicted"/>
<gene>
    <name evidence="1" type="ORF">Mag101_05045</name>
</gene>
<keyword evidence="2" id="KW-1185">Reference proteome</keyword>
<organism evidence="1 2">
    <name type="scientific">Microbulbifer agarilyticus</name>
    <dbReference type="NCBI Taxonomy" id="260552"/>
    <lineage>
        <taxon>Bacteria</taxon>
        <taxon>Pseudomonadati</taxon>
        <taxon>Pseudomonadota</taxon>
        <taxon>Gammaproteobacteria</taxon>
        <taxon>Cellvibrionales</taxon>
        <taxon>Microbulbiferaceae</taxon>
        <taxon>Microbulbifer</taxon>
    </lineage>
</organism>
<dbReference type="KEGG" id="maga:Mag101_05045"/>
<evidence type="ECO:0000313" key="1">
    <source>
        <dbReference type="EMBL" id="AQQ67077.1"/>
    </source>
</evidence>
<protein>
    <submittedName>
        <fullName evidence="1">Uncharacterized protein</fullName>
    </submittedName>
</protein>
<accession>A0A1Q2M4A2</accession>